<dbReference type="Proteomes" id="UP000231276">
    <property type="component" value="Unassembled WGS sequence"/>
</dbReference>
<sequence length="68" mass="7911">NKRKPDSVSTFWGTDHGYEEKEPKYFRDDPIIEAVGNTENSFNRHVFLPTLKSTDSGLEFSLQFIIYP</sequence>
<proteinExistence type="predicted"/>
<protein>
    <submittedName>
        <fullName evidence="1">Uncharacterized protein</fullName>
    </submittedName>
</protein>
<evidence type="ECO:0000313" key="1">
    <source>
        <dbReference type="EMBL" id="PIP86325.1"/>
    </source>
</evidence>
<feature type="non-terminal residue" evidence="1">
    <location>
        <position position="1"/>
    </location>
</feature>
<dbReference type="EMBL" id="PCTS01000035">
    <property type="protein sequence ID" value="PIP86325.1"/>
    <property type="molecule type" value="Genomic_DNA"/>
</dbReference>
<name>A0A2H0DVX4_9BACT</name>
<gene>
    <name evidence="1" type="ORF">COW82_02625</name>
</gene>
<evidence type="ECO:0000313" key="2">
    <source>
        <dbReference type="Proteomes" id="UP000231276"/>
    </source>
</evidence>
<accession>A0A2H0DVX4</accession>
<comment type="caution">
    <text evidence="1">The sequence shown here is derived from an EMBL/GenBank/DDBJ whole genome shotgun (WGS) entry which is preliminary data.</text>
</comment>
<organism evidence="1 2">
    <name type="scientific">Candidatus Campbellbacteria bacterium CG22_combo_CG10-13_8_21_14_all_43_18</name>
    <dbReference type="NCBI Taxonomy" id="1974530"/>
    <lineage>
        <taxon>Bacteria</taxon>
        <taxon>Candidatus Campbelliibacteriota</taxon>
    </lineage>
</organism>
<dbReference type="AlphaFoldDB" id="A0A2H0DVX4"/>
<reference evidence="1 2" key="1">
    <citation type="submission" date="2017-09" db="EMBL/GenBank/DDBJ databases">
        <title>Depth-based differentiation of microbial function through sediment-hosted aquifers and enrichment of novel symbionts in the deep terrestrial subsurface.</title>
        <authorList>
            <person name="Probst A.J."/>
            <person name="Ladd B."/>
            <person name="Jarett J.K."/>
            <person name="Geller-Mcgrath D.E."/>
            <person name="Sieber C.M."/>
            <person name="Emerson J.B."/>
            <person name="Anantharaman K."/>
            <person name="Thomas B.C."/>
            <person name="Malmstrom R."/>
            <person name="Stieglmeier M."/>
            <person name="Klingl A."/>
            <person name="Woyke T."/>
            <person name="Ryan C.M."/>
            <person name="Banfield J.F."/>
        </authorList>
    </citation>
    <scope>NUCLEOTIDE SEQUENCE [LARGE SCALE GENOMIC DNA]</scope>
    <source>
        <strain evidence="1">CG22_combo_CG10-13_8_21_14_all_43_18</strain>
    </source>
</reference>